<protein>
    <submittedName>
        <fullName evidence="1">Uncharacterized protein</fullName>
    </submittedName>
</protein>
<accession>M0LSX5</accession>
<dbReference type="Proteomes" id="UP000011607">
    <property type="component" value="Unassembled WGS sequence"/>
</dbReference>
<dbReference type="RefSeq" id="WP_006673202.1">
    <property type="nucleotide sequence ID" value="NZ_AOMA01000114.1"/>
</dbReference>
<sequence length="59" mass="6430">MAGDNEKRRAAARCDDCGSIGLVRIWSNGRIEPVGGRDICDCADPDLRILGGERIDDQQ</sequence>
<gene>
    <name evidence="1" type="ORF">C446_11487</name>
</gene>
<dbReference type="eggNOG" id="arCOG11133">
    <property type="taxonomic scope" value="Archaea"/>
</dbReference>
<name>M0LSX5_9EURY</name>
<dbReference type="EMBL" id="AOMA01000114">
    <property type="protein sequence ID" value="EMA36662.1"/>
    <property type="molecule type" value="Genomic_DNA"/>
</dbReference>
<proteinExistence type="predicted"/>
<dbReference type="AlphaFoldDB" id="M0LSX5"/>
<evidence type="ECO:0000313" key="1">
    <source>
        <dbReference type="EMBL" id="EMA36662.1"/>
    </source>
</evidence>
<organism evidence="1 2">
    <name type="scientific">Halobiforma nitratireducens JCM 10879</name>
    <dbReference type="NCBI Taxonomy" id="1227454"/>
    <lineage>
        <taxon>Archaea</taxon>
        <taxon>Methanobacteriati</taxon>
        <taxon>Methanobacteriota</taxon>
        <taxon>Stenosarchaea group</taxon>
        <taxon>Halobacteria</taxon>
        <taxon>Halobacteriales</taxon>
        <taxon>Natrialbaceae</taxon>
        <taxon>Halobiforma</taxon>
    </lineage>
</organism>
<reference evidence="1 2" key="1">
    <citation type="journal article" date="2014" name="PLoS Genet.">
        <title>Phylogenetically driven sequencing of extremely halophilic archaea reveals strategies for static and dynamic osmo-response.</title>
        <authorList>
            <person name="Becker E.A."/>
            <person name="Seitzer P.M."/>
            <person name="Tritt A."/>
            <person name="Larsen D."/>
            <person name="Krusor M."/>
            <person name="Yao A.I."/>
            <person name="Wu D."/>
            <person name="Madern D."/>
            <person name="Eisen J.A."/>
            <person name="Darling A.E."/>
            <person name="Facciotti M.T."/>
        </authorList>
    </citation>
    <scope>NUCLEOTIDE SEQUENCE [LARGE SCALE GENOMIC DNA]</scope>
    <source>
        <strain evidence="1 2">JCM 10879</strain>
    </source>
</reference>
<keyword evidence="2" id="KW-1185">Reference proteome</keyword>
<evidence type="ECO:0000313" key="2">
    <source>
        <dbReference type="Proteomes" id="UP000011607"/>
    </source>
</evidence>
<comment type="caution">
    <text evidence="1">The sequence shown here is derived from an EMBL/GenBank/DDBJ whole genome shotgun (WGS) entry which is preliminary data.</text>
</comment>
<dbReference type="OrthoDB" id="257177at2157"/>